<dbReference type="Proteomes" id="UP000559027">
    <property type="component" value="Unassembled WGS sequence"/>
</dbReference>
<comment type="caution">
    <text evidence="11">The sequence shown here is derived from an EMBL/GenBank/DDBJ whole genome shotgun (WGS) entry which is preliminary data.</text>
</comment>
<keyword evidence="12" id="KW-1185">Reference proteome</keyword>
<accession>A0A8H5FXG1</accession>
<evidence type="ECO:0000313" key="11">
    <source>
        <dbReference type="EMBL" id="KAF5352514.1"/>
    </source>
</evidence>
<reference evidence="11 12" key="1">
    <citation type="journal article" date="2020" name="ISME J.">
        <title>Uncovering the hidden diversity of litter-decomposition mechanisms in mushroom-forming fungi.</title>
        <authorList>
            <person name="Floudas D."/>
            <person name="Bentzer J."/>
            <person name="Ahren D."/>
            <person name="Johansson T."/>
            <person name="Persson P."/>
            <person name="Tunlid A."/>
        </authorList>
    </citation>
    <scope>NUCLEOTIDE SEQUENCE [LARGE SCALE GENOMIC DNA]</scope>
    <source>
        <strain evidence="11 12">CBS 146.42</strain>
    </source>
</reference>
<dbReference type="InterPro" id="IPR018712">
    <property type="entry name" value="Tle1-like_cat"/>
</dbReference>
<feature type="domain" description="T6SS Phospholipase effector Tle1-like catalytic" evidence="10">
    <location>
        <begin position="58"/>
        <end position="369"/>
    </location>
</feature>
<dbReference type="GO" id="GO:0071555">
    <property type="term" value="P:cell wall organization"/>
    <property type="evidence" value="ECO:0007669"/>
    <property type="project" value="UniProtKB-KW"/>
</dbReference>
<dbReference type="GO" id="GO:0004650">
    <property type="term" value="F:polygalacturonase activity"/>
    <property type="evidence" value="ECO:0007669"/>
    <property type="project" value="InterPro"/>
</dbReference>
<evidence type="ECO:0000313" key="12">
    <source>
        <dbReference type="Proteomes" id="UP000559027"/>
    </source>
</evidence>
<dbReference type="PANTHER" id="PTHR33840:SF2">
    <property type="entry name" value="TLE1 PHOSPHOLIPASE DOMAIN-CONTAINING PROTEIN"/>
    <property type="match status" value="1"/>
</dbReference>
<evidence type="ECO:0000256" key="9">
    <source>
        <dbReference type="SAM" id="Phobius"/>
    </source>
</evidence>
<evidence type="ECO:0000256" key="6">
    <source>
        <dbReference type="PROSITE-ProRule" id="PRU10052"/>
    </source>
</evidence>
<dbReference type="PROSITE" id="PS00502">
    <property type="entry name" value="POLYGALACTURONASE"/>
    <property type="match status" value="1"/>
</dbReference>
<keyword evidence="3 7" id="KW-0378">Hydrolase</keyword>
<dbReference type="SUPFAM" id="SSF51126">
    <property type="entry name" value="Pectin lyase-like"/>
    <property type="match status" value="1"/>
</dbReference>
<gene>
    <name evidence="11" type="ORF">D9756_006273</name>
</gene>
<dbReference type="Pfam" id="PF00295">
    <property type="entry name" value="Glyco_hydro_28"/>
    <property type="match status" value="1"/>
</dbReference>
<dbReference type="InterPro" id="IPR000743">
    <property type="entry name" value="Glyco_hydro_28"/>
</dbReference>
<evidence type="ECO:0000256" key="3">
    <source>
        <dbReference type="ARBA" id="ARBA00022801"/>
    </source>
</evidence>
<feature type="compositionally biased region" description="Basic residues" evidence="8">
    <location>
        <begin position="285"/>
        <end position="295"/>
    </location>
</feature>
<feature type="active site" evidence="6">
    <location>
        <position position="756"/>
    </location>
</feature>
<evidence type="ECO:0000256" key="5">
    <source>
        <dbReference type="ARBA" id="ARBA00023316"/>
    </source>
</evidence>
<dbReference type="InterPro" id="IPR011050">
    <property type="entry name" value="Pectin_lyase_fold/virulence"/>
</dbReference>
<dbReference type="AlphaFoldDB" id="A0A8H5FXG1"/>
<keyword evidence="9" id="KW-0812">Transmembrane</keyword>
<evidence type="ECO:0000256" key="2">
    <source>
        <dbReference type="ARBA" id="ARBA00022729"/>
    </source>
</evidence>
<feature type="transmembrane region" description="Helical" evidence="9">
    <location>
        <begin position="1120"/>
        <end position="1143"/>
    </location>
</feature>
<evidence type="ECO:0000256" key="4">
    <source>
        <dbReference type="ARBA" id="ARBA00023295"/>
    </source>
</evidence>
<evidence type="ECO:0000256" key="1">
    <source>
        <dbReference type="ARBA" id="ARBA00008834"/>
    </source>
</evidence>
<feature type="transmembrane region" description="Helical" evidence="9">
    <location>
        <begin position="1051"/>
        <end position="1072"/>
    </location>
</feature>
<name>A0A8H5FXG1_9AGAR</name>
<feature type="transmembrane region" description="Helical" evidence="9">
    <location>
        <begin position="929"/>
        <end position="951"/>
    </location>
</feature>
<keyword evidence="5" id="KW-0961">Cell wall biogenesis/degradation</keyword>
<dbReference type="GO" id="GO:0005975">
    <property type="term" value="P:carbohydrate metabolic process"/>
    <property type="evidence" value="ECO:0007669"/>
    <property type="project" value="InterPro"/>
</dbReference>
<dbReference type="Pfam" id="PF09994">
    <property type="entry name" value="T6SS_Tle1-like_cat"/>
    <property type="match status" value="1"/>
</dbReference>
<dbReference type="PANTHER" id="PTHR33840">
    <property type="match status" value="1"/>
</dbReference>
<protein>
    <recommendedName>
        <fullName evidence="10">T6SS Phospholipase effector Tle1-like catalytic domain-containing protein</fullName>
    </recommendedName>
</protein>
<comment type="similarity">
    <text evidence="1 7">Belongs to the glycosyl hydrolase 28 family.</text>
</comment>
<organism evidence="11 12">
    <name type="scientific">Leucocoprinus leucothites</name>
    <dbReference type="NCBI Taxonomy" id="201217"/>
    <lineage>
        <taxon>Eukaryota</taxon>
        <taxon>Fungi</taxon>
        <taxon>Dikarya</taxon>
        <taxon>Basidiomycota</taxon>
        <taxon>Agaricomycotina</taxon>
        <taxon>Agaricomycetes</taxon>
        <taxon>Agaricomycetidae</taxon>
        <taxon>Agaricales</taxon>
        <taxon>Agaricineae</taxon>
        <taxon>Agaricaceae</taxon>
        <taxon>Leucocoprinus</taxon>
    </lineage>
</organism>
<dbReference type="EMBL" id="JAACJO010000011">
    <property type="protein sequence ID" value="KAF5352514.1"/>
    <property type="molecule type" value="Genomic_DNA"/>
</dbReference>
<dbReference type="OrthoDB" id="3162439at2759"/>
<feature type="region of interest" description="Disordered" evidence="8">
    <location>
        <begin position="274"/>
        <end position="297"/>
    </location>
</feature>
<proteinExistence type="inferred from homology"/>
<keyword evidence="4 7" id="KW-0326">Glycosidase</keyword>
<dbReference type="Gene3D" id="2.160.20.10">
    <property type="entry name" value="Single-stranded right-handed beta-helix, Pectin lyase-like"/>
    <property type="match status" value="1"/>
</dbReference>
<evidence type="ECO:0000259" key="10">
    <source>
        <dbReference type="Pfam" id="PF09994"/>
    </source>
</evidence>
<sequence length="1192" mass="132111">MATPHNSSAQSHKKTLTISSTATMPGDQDISFPVVTSPESESFELHDTESIPPTHTHRTLVLCFDGTGDQFDDDNSNIVNFVSLLKKNDSRKQLVYYQAGIGTYTIPQIAKPMMAKVHKALDAMIGVHLNAHVMSGYEFLMQNYQYGDKVFLFGFSRGAYTARALAGMVHKVGLLPKSNYQQVPFAYKMYSREDETGWKQSAAFKKAFSIDVDIQLLAVWDTVGSVGVIPKRLPFTTFNTHVKHFRHALALDERRVRFKPNFFNRPTPEEVELGLKWGQKESSKSKKGPQRQKTKRAWEKQYASNGLHSTDVEEVWFAGCHCGRFLGHNEDPHEMEHANNALPDVGGGSEKNEVRSNLARIPLRWMVRECFKLKTGILFDRRMFEVIGMDPNNLWPVVKQRPPPVHQFSGNPPPKIRTFMTTPGKNGLLVEDDSFVSEEEEDLADAKAKINDMLDIAKSWWILELVPQKIRYQKDDDTWATRIARIKPHSPKIWRAGYNYAVSSNSEPVLPIHAMRFSQVFVTTACISTALGWNTFVVPHSQGQDDTPALVEALPGLAANSSIVFKKGVTYNIFTPIKFPVLNNVEIAIEGNLTYPEDVPTVQAIVGSSSFPGAWFTFSGGNNVTLRGSTDPRWGWIDGHGQAWWDAARGTAGLANRPHGVAFSKITNGVIRDMKIWKPVAWNFATSGSVNLHAFNNRIHAVSDSDSFPFNTDGFSAGGTNMLFEKNVVQNGDDCLTVGNGAKNIVFKDSYCEGGHGLSVGSLGKGGQVADVQNVLIENVVMVSTLYGARFKSWTGGNGLARNITWKNIAFHDVPFPIYVTQNYWDQNTGPQPNSTNLNNTHIEDFSFENFVGDIRDTSYVEGSCVTDPCWYFVANATGKEVAILDLYPKTASNIRAENIFARTQTGAPVDVMCDPETPKAGSTQARRFYAAFCTMGLILLTINVSCNAVWGEIMWIEARGPTGGVSTFIATQASVWYQTLSSTSAVALIFMGDALLLYRLFIIWESKLSVVIIPALAYLAAFALAIIQLVNAGKPDGNFFRGQSISFGTSYYSITVGLNVVITILICTRLVHLYGGLSRTPENRHILKFYSGLTSLLVESAALYSFFGIMYLVPYASESQIAIAFGQVWSKLTCICPQLIIFRMASGKAWDRRKVSEAISTLNGLSRSPLNGREGAWERDDSSKKSSLNNV</sequence>
<keyword evidence="2" id="KW-0732">Signal</keyword>
<feature type="transmembrane region" description="Helical" evidence="9">
    <location>
        <begin position="1012"/>
        <end position="1031"/>
    </location>
</feature>
<feature type="transmembrane region" description="Helical" evidence="9">
    <location>
        <begin position="1093"/>
        <end position="1114"/>
    </location>
</feature>
<keyword evidence="9" id="KW-1133">Transmembrane helix</keyword>
<evidence type="ECO:0000256" key="7">
    <source>
        <dbReference type="RuleBase" id="RU361169"/>
    </source>
</evidence>
<evidence type="ECO:0000256" key="8">
    <source>
        <dbReference type="SAM" id="MobiDB-lite"/>
    </source>
</evidence>
<keyword evidence="9" id="KW-0472">Membrane</keyword>
<dbReference type="InterPro" id="IPR012334">
    <property type="entry name" value="Pectin_lyas_fold"/>
</dbReference>